<dbReference type="InterPro" id="IPR032727">
    <property type="entry name" value="CLAMP"/>
</dbReference>
<organism evidence="3">
    <name type="scientific">Micromonas pusilla (strain CCMP1545)</name>
    <name type="common">Picoplanktonic green alga</name>
    <dbReference type="NCBI Taxonomy" id="564608"/>
    <lineage>
        <taxon>Eukaryota</taxon>
        <taxon>Viridiplantae</taxon>
        <taxon>Chlorophyta</taxon>
        <taxon>Mamiellophyceae</taxon>
        <taxon>Mamiellales</taxon>
        <taxon>Mamiellaceae</taxon>
        <taxon>Micromonas</taxon>
    </lineage>
</organism>
<evidence type="ECO:0000256" key="1">
    <source>
        <dbReference type="SAM" id="Coils"/>
    </source>
</evidence>
<keyword evidence="1" id="KW-0175">Coiled coil</keyword>
<dbReference type="KEGG" id="mpp:MICPUCDRAFT_51315"/>
<gene>
    <name evidence="2" type="ORF">MICPUCDRAFT_51315</name>
</gene>
<protein>
    <submittedName>
        <fullName evidence="2">Predicted protein</fullName>
    </submittedName>
</protein>
<evidence type="ECO:0000313" key="2">
    <source>
        <dbReference type="EMBL" id="EEH54403.1"/>
    </source>
</evidence>
<dbReference type="PANTHER" id="PTHR28457">
    <property type="entry name" value="COILED-COIL DOMAIN-CONTAINING PROTEIN 189"/>
    <property type="match status" value="1"/>
</dbReference>
<dbReference type="EMBL" id="GG663744">
    <property type="protein sequence ID" value="EEH54403.1"/>
    <property type="molecule type" value="Genomic_DNA"/>
</dbReference>
<dbReference type="Pfam" id="PF14769">
    <property type="entry name" value="CLAMP"/>
    <property type="match status" value="1"/>
</dbReference>
<dbReference type="GeneID" id="9686969"/>
<dbReference type="Proteomes" id="UP000001876">
    <property type="component" value="Unassembled WGS sequence"/>
</dbReference>
<dbReference type="RefSeq" id="XP_003061773.1">
    <property type="nucleotide sequence ID" value="XM_003061727.1"/>
</dbReference>
<dbReference type="PANTHER" id="PTHR28457:SF1">
    <property type="entry name" value="CILIA- AND FLAGELLA-ASSOCIATED PROTEIN 119"/>
    <property type="match status" value="1"/>
</dbReference>
<sequence length="201" mass="22963">MKNERSGILLDLYFNCLAYASTCGFTTEKTSTFLAIVKAVHVKAVSETQTIANSFGFFKLLATQSSVQRPPYSLGIFSFAEMKEMSEYMLSTYYRHYKIYQYAFTTLVRMDVQHVEPLFETSVAFEPLGFAMTEEEYDAKQEEIARLAAEAKVKEEEEAAALEEEEREARLKAEYEAAMPEEVTTKVAEVLAAKSKRSWRK</sequence>
<dbReference type="eggNOG" id="ENOG502RXPT">
    <property type="taxonomic scope" value="Eukaryota"/>
</dbReference>
<dbReference type="AlphaFoldDB" id="C1N195"/>
<proteinExistence type="predicted"/>
<feature type="coiled-coil region" evidence="1">
    <location>
        <begin position="130"/>
        <end position="174"/>
    </location>
</feature>
<accession>C1N195</accession>
<keyword evidence="3" id="KW-1185">Reference proteome</keyword>
<dbReference type="STRING" id="564608.C1N195"/>
<dbReference type="OrthoDB" id="425082at2759"/>
<name>C1N195_MICPC</name>
<reference evidence="2 3" key="1">
    <citation type="journal article" date="2009" name="Science">
        <title>Green evolution and dynamic adaptations revealed by genomes of the marine picoeukaryotes Micromonas.</title>
        <authorList>
            <person name="Worden A.Z."/>
            <person name="Lee J.H."/>
            <person name="Mock T."/>
            <person name="Rouze P."/>
            <person name="Simmons M.P."/>
            <person name="Aerts A.L."/>
            <person name="Allen A.E."/>
            <person name="Cuvelier M.L."/>
            <person name="Derelle E."/>
            <person name="Everett M.V."/>
            <person name="Foulon E."/>
            <person name="Grimwood J."/>
            <person name="Gundlach H."/>
            <person name="Henrissat B."/>
            <person name="Napoli C."/>
            <person name="McDonald S.M."/>
            <person name="Parker M.S."/>
            <person name="Rombauts S."/>
            <person name="Salamov A."/>
            <person name="Von Dassow P."/>
            <person name="Badger J.H."/>
            <person name="Coutinho P.M."/>
            <person name="Demir E."/>
            <person name="Dubchak I."/>
            <person name="Gentemann C."/>
            <person name="Eikrem W."/>
            <person name="Gready J.E."/>
            <person name="John U."/>
            <person name="Lanier W."/>
            <person name="Lindquist E.A."/>
            <person name="Lucas S."/>
            <person name="Mayer K.F."/>
            <person name="Moreau H."/>
            <person name="Not F."/>
            <person name="Otillar R."/>
            <person name="Panaud O."/>
            <person name="Pangilinan J."/>
            <person name="Paulsen I."/>
            <person name="Piegu B."/>
            <person name="Poliakov A."/>
            <person name="Robbens S."/>
            <person name="Schmutz J."/>
            <person name="Toulza E."/>
            <person name="Wyss T."/>
            <person name="Zelensky A."/>
            <person name="Zhou K."/>
            <person name="Armbrust E.V."/>
            <person name="Bhattacharya D."/>
            <person name="Goodenough U.W."/>
            <person name="Van de Peer Y."/>
            <person name="Grigoriev I.V."/>
        </authorList>
    </citation>
    <scope>NUCLEOTIDE SEQUENCE [LARGE SCALE GENOMIC DNA]</scope>
    <source>
        <strain evidence="2 3">CCMP1545</strain>
    </source>
</reference>
<evidence type="ECO:0000313" key="3">
    <source>
        <dbReference type="Proteomes" id="UP000001876"/>
    </source>
</evidence>